<accession>A0A918Q056</accession>
<dbReference type="GO" id="GO:0022857">
    <property type="term" value="F:transmembrane transporter activity"/>
    <property type="evidence" value="ECO:0007669"/>
    <property type="project" value="InterPro"/>
</dbReference>
<evidence type="ECO:0000256" key="8">
    <source>
        <dbReference type="ARBA" id="ARBA00023136"/>
    </source>
</evidence>
<keyword evidence="6" id="KW-0029">Amino-acid transport</keyword>
<keyword evidence="4" id="KW-1003">Cell membrane</keyword>
<dbReference type="Gene3D" id="1.20.1740.10">
    <property type="entry name" value="Amino acid/polyamine transporter I"/>
    <property type="match status" value="1"/>
</dbReference>
<feature type="transmembrane region" description="Helical" evidence="9">
    <location>
        <begin position="456"/>
        <end position="480"/>
    </location>
</feature>
<evidence type="ECO:0000256" key="3">
    <source>
        <dbReference type="ARBA" id="ARBA00022448"/>
    </source>
</evidence>
<protein>
    <submittedName>
        <fullName evidence="10">Amino acid APC transporter</fullName>
    </submittedName>
</protein>
<feature type="transmembrane region" description="Helical" evidence="9">
    <location>
        <begin position="213"/>
        <end position="230"/>
    </location>
</feature>
<feature type="transmembrane region" description="Helical" evidence="9">
    <location>
        <begin position="426"/>
        <end position="444"/>
    </location>
</feature>
<feature type="transmembrane region" description="Helical" evidence="9">
    <location>
        <begin position="87"/>
        <end position="107"/>
    </location>
</feature>
<dbReference type="Proteomes" id="UP000622166">
    <property type="component" value="Unassembled WGS sequence"/>
</dbReference>
<dbReference type="InterPro" id="IPR050367">
    <property type="entry name" value="APC_superfamily"/>
</dbReference>
<comment type="subcellular location">
    <subcellularLocation>
        <location evidence="1">Cell membrane</location>
        <topology evidence="1">Multi-pass membrane protein</topology>
    </subcellularLocation>
</comment>
<dbReference type="NCBIfam" id="TIGR00905">
    <property type="entry name" value="2A0302"/>
    <property type="match status" value="1"/>
</dbReference>
<keyword evidence="11" id="KW-1185">Reference proteome</keyword>
<evidence type="ECO:0000256" key="6">
    <source>
        <dbReference type="ARBA" id="ARBA00022970"/>
    </source>
</evidence>
<feature type="transmembrane region" description="Helical" evidence="9">
    <location>
        <begin position="340"/>
        <end position="360"/>
    </location>
</feature>
<feature type="transmembrane region" description="Helical" evidence="9">
    <location>
        <begin position="403"/>
        <end position="420"/>
    </location>
</feature>
<proteinExistence type="inferred from homology"/>
<feature type="transmembrane region" description="Helical" evidence="9">
    <location>
        <begin position="137"/>
        <end position="155"/>
    </location>
</feature>
<keyword evidence="8 9" id="KW-0472">Membrane</keyword>
<keyword evidence="7 9" id="KW-1133">Transmembrane helix</keyword>
<dbReference type="GO" id="GO:0005886">
    <property type="term" value="C:plasma membrane"/>
    <property type="evidence" value="ECO:0007669"/>
    <property type="project" value="UniProtKB-SubCell"/>
</dbReference>
<dbReference type="PIRSF" id="PIRSF006060">
    <property type="entry name" value="AA_transporter"/>
    <property type="match status" value="1"/>
</dbReference>
<gene>
    <name evidence="10" type="ORF">GCM10010365_56720</name>
</gene>
<reference evidence="10" key="2">
    <citation type="submission" date="2020-09" db="EMBL/GenBank/DDBJ databases">
        <authorList>
            <person name="Sun Q."/>
            <person name="Ohkuma M."/>
        </authorList>
    </citation>
    <scope>NUCLEOTIDE SEQUENCE</scope>
    <source>
        <strain evidence="10">JCM 4815</strain>
    </source>
</reference>
<feature type="transmembrane region" description="Helical" evidence="9">
    <location>
        <begin position="366"/>
        <end position="391"/>
    </location>
</feature>
<evidence type="ECO:0000313" key="11">
    <source>
        <dbReference type="Proteomes" id="UP000622166"/>
    </source>
</evidence>
<evidence type="ECO:0000313" key="10">
    <source>
        <dbReference type="EMBL" id="GGZ29119.1"/>
    </source>
</evidence>
<dbReference type="AlphaFoldDB" id="A0A918Q056"/>
<keyword evidence="5 9" id="KW-0812">Transmembrane</keyword>
<feature type="transmembrane region" description="Helical" evidence="9">
    <location>
        <begin position="114"/>
        <end position="131"/>
    </location>
</feature>
<feature type="transmembrane region" description="Helical" evidence="9">
    <location>
        <begin position="20"/>
        <end position="40"/>
    </location>
</feature>
<comment type="caution">
    <text evidence="10">The sequence shown here is derived from an EMBL/GenBank/DDBJ whole genome shotgun (WGS) entry which is preliminary data.</text>
</comment>
<organism evidence="10 11">
    <name type="scientific">Streptomyces poonensis</name>
    <dbReference type="NCBI Taxonomy" id="68255"/>
    <lineage>
        <taxon>Bacteria</taxon>
        <taxon>Bacillati</taxon>
        <taxon>Actinomycetota</taxon>
        <taxon>Actinomycetes</taxon>
        <taxon>Kitasatosporales</taxon>
        <taxon>Streptomycetaceae</taxon>
        <taxon>Streptomyces</taxon>
    </lineage>
</organism>
<comment type="similarity">
    <text evidence="2">Belongs to the amino acid-polyamine-organocation (APC) superfamily. Basic amino acid/polyamine antiporter (APA) (TC 2.A.3.2) family.</text>
</comment>
<dbReference type="PANTHER" id="PTHR42770">
    <property type="entry name" value="AMINO ACID TRANSPORTER-RELATED"/>
    <property type="match status" value="1"/>
</dbReference>
<evidence type="ECO:0000256" key="4">
    <source>
        <dbReference type="ARBA" id="ARBA00022475"/>
    </source>
</evidence>
<reference evidence="10" key="1">
    <citation type="journal article" date="2014" name="Int. J. Syst. Evol. Microbiol.">
        <title>Complete genome sequence of Corynebacterium casei LMG S-19264T (=DSM 44701T), isolated from a smear-ripened cheese.</title>
        <authorList>
            <consortium name="US DOE Joint Genome Institute (JGI-PGF)"/>
            <person name="Walter F."/>
            <person name="Albersmeier A."/>
            <person name="Kalinowski J."/>
            <person name="Ruckert C."/>
        </authorList>
    </citation>
    <scope>NUCLEOTIDE SEQUENCE</scope>
    <source>
        <strain evidence="10">JCM 4815</strain>
    </source>
</reference>
<dbReference type="Pfam" id="PF13520">
    <property type="entry name" value="AA_permease_2"/>
    <property type="match status" value="1"/>
</dbReference>
<dbReference type="PANTHER" id="PTHR42770:SF4">
    <property type="entry name" value="ARGININE_ORNITHINE ANTIPORTER-RELATED"/>
    <property type="match status" value="1"/>
</dbReference>
<feature type="transmembrane region" description="Helical" evidence="9">
    <location>
        <begin position="286"/>
        <end position="319"/>
    </location>
</feature>
<evidence type="ECO:0000256" key="7">
    <source>
        <dbReference type="ARBA" id="ARBA00022989"/>
    </source>
</evidence>
<sequence length="482" mass="50826">MSPADTEGGRPASAGAAKLALPTLVAMVVGSMVGAGVFSLPGRFSQETGVAGALIAWVIAGAGMLMLALVFQYLAVRRPDLDAGVYAYAKAGFGEYLGFFSAFGYWASACVGNVTYWVLIMSTIGAVVPALGEGDTVLAVVLSSLGLWGFFFLVRRGVKEATAINRIVTVAKIIPIVVFVVLALFCLDTDVFADNFRGADHTGSLFDQVRGTMLATVFVFLGIEGASVYSRHARRREDVGRATLLGFLSVFAVFASVTIVSFGILPAQETAGLRQPSMAGVLEAAVGTWGAVFVSAGLIVSVLGAYLAWTLMAAEVLFVAAHDDDMPRFLRRVTPADAPVAALLLTTLLSQVVLIVTLASDDAFDFALNLTSALSLIPYLLATAFAVRVTWRPGTEPVAGRGRALPVALLATVYTAFLVYAAGLKYLLVSFIVYAPATILFVMTRREQHRRVFSPAESVVFLLSVAGAVAGVLALTLGWIDL</sequence>
<feature type="transmembrane region" description="Helical" evidence="9">
    <location>
        <begin position="52"/>
        <end position="75"/>
    </location>
</feature>
<evidence type="ECO:0000256" key="2">
    <source>
        <dbReference type="ARBA" id="ARBA00008220"/>
    </source>
</evidence>
<dbReference type="InterPro" id="IPR002293">
    <property type="entry name" value="AA/rel_permease1"/>
</dbReference>
<dbReference type="EMBL" id="BMVW01000014">
    <property type="protein sequence ID" value="GGZ29119.1"/>
    <property type="molecule type" value="Genomic_DNA"/>
</dbReference>
<evidence type="ECO:0000256" key="5">
    <source>
        <dbReference type="ARBA" id="ARBA00022692"/>
    </source>
</evidence>
<dbReference type="GO" id="GO:0006865">
    <property type="term" value="P:amino acid transport"/>
    <property type="evidence" value="ECO:0007669"/>
    <property type="project" value="UniProtKB-KW"/>
</dbReference>
<dbReference type="RefSeq" id="WP_189863960.1">
    <property type="nucleotide sequence ID" value="NZ_BMVW01000014.1"/>
</dbReference>
<name>A0A918Q056_9ACTN</name>
<evidence type="ECO:0000256" key="1">
    <source>
        <dbReference type="ARBA" id="ARBA00004651"/>
    </source>
</evidence>
<evidence type="ECO:0000256" key="9">
    <source>
        <dbReference type="SAM" id="Phobius"/>
    </source>
</evidence>
<feature type="transmembrane region" description="Helical" evidence="9">
    <location>
        <begin position="167"/>
        <end position="193"/>
    </location>
</feature>
<feature type="transmembrane region" description="Helical" evidence="9">
    <location>
        <begin position="242"/>
        <end position="266"/>
    </location>
</feature>
<dbReference type="InterPro" id="IPR004754">
    <property type="entry name" value="Amino_acid_antiprt"/>
</dbReference>
<keyword evidence="3" id="KW-0813">Transport</keyword>